<gene>
    <name evidence="1" type="ORF">COLO4_31568</name>
</gene>
<accession>A0A1R3H433</accession>
<comment type="caution">
    <text evidence="1">The sequence shown here is derived from an EMBL/GenBank/DDBJ whole genome shotgun (WGS) entry which is preliminary data.</text>
</comment>
<protein>
    <submittedName>
        <fullName evidence="1">Uncharacterized protein</fullName>
    </submittedName>
</protein>
<sequence length="33" mass="3724">MAPDTANKIVQKERFGRSVVHPHQAVGHMPKWA</sequence>
<dbReference type="Proteomes" id="UP000187203">
    <property type="component" value="Unassembled WGS sequence"/>
</dbReference>
<organism evidence="1 2">
    <name type="scientific">Corchorus olitorius</name>
    <dbReference type="NCBI Taxonomy" id="93759"/>
    <lineage>
        <taxon>Eukaryota</taxon>
        <taxon>Viridiplantae</taxon>
        <taxon>Streptophyta</taxon>
        <taxon>Embryophyta</taxon>
        <taxon>Tracheophyta</taxon>
        <taxon>Spermatophyta</taxon>
        <taxon>Magnoliopsida</taxon>
        <taxon>eudicotyledons</taxon>
        <taxon>Gunneridae</taxon>
        <taxon>Pentapetalae</taxon>
        <taxon>rosids</taxon>
        <taxon>malvids</taxon>
        <taxon>Malvales</taxon>
        <taxon>Malvaceae</taxon>
        <taxon>Grewioideae</taxon>
        <taxon>Apeibeae</taxon>
        <taxon>Corchorus</taxon>
    </lineage>
</organism>
<evidence type="ECO:0000313" key="2">
    <source>
        <dbReference type="Proteomes" id="UP000187203"/>
    </source>
</evidence>
<dbReference type="AlphaFoldDB" id="A0A1R3H433"/>
<keyword evidence="2" id="KW-1185">Reference proteome</keyword>
<name>A0A1R3H433_9ROSI</name>
<evidence type="ECO:0000313" key="1">
    <source>
        <dbReference type="EMBL" id="OMO65092.1"/>
    </source>
</evidence>
<reference evidence="2" key="1">
    <citation type="submission" date="2013-09" db="EMBL/GenBank/DDBJ databases">
        <title>Corchorus olitorius genome sequencing.</title>
        <authorList>
            <person name="Alam M."/>
            <person name="Haque M.S."/>
            <person name="Islam M.S."/>
            <person name="Emdad E.M."/>
            <person name="Islam M.M."/>
            <person name="Ahmed B."/>
            <person name="Halim A."/>
            <person name="Hossen Q.M.M."/>
            <person name="Hossain M.Z."/>
            <person name="Ahmed R."/>
            <person name="Khan M.M."/>
            <person name="Islam R."/>
            <person name="Rashid M.M."/>
            <person name="Khan S.A."/>
            <person name="Rahman M.S."/>
            <person name="Alam M."/>
            <person name="Yahiya A.S."/>
            <person name="Khan M.S."/>
            <person name="Azam M.S."/>
            <person name="Haque T."/>
            <person name="Lashkar M.Z.H."/>
            <person name="Akhand A.I."/>
            <person name="Morshed G."/>
            <person name="Roy S."/>
            <person name="Uddin K.S."/>
            <person name="Rabeya T."/>
            <person name="Hossain A.S."/>
            <person name="Chowdhury A."/>
            <person name="Snigdha A.R."/>
            <person name="Mortoza M.S."/>
            <person name="Matin S.A."/>
            <person name="Hoque S.M.E."/>
            <person name="Islam M.K."/>
            <person name="Roy D.K."/>
            <person name="Haider R."/>
            <person name="Moosa M.M."/>
            <person name="Elias S.M."/>
            <person name="Hasan A.M."/>
            <person name="Jahan S."/>
            <person name="Shafiuddin M."/>
            <person name="Mahmood N."/>
            <person name="Shommy N.S."/>
        </authorList>
    </citation>
    <scope>NUCLEOTIDE SEQUENCE [LARGE SCALE GENOMIC DNA]</scope>
    <source>
        <strain evidence="2">cv. O-4</strain>
    </source>
</reference>
<dbReference type="EMBL" id="AWUE01020860">
    <property type="protein sequence ID" value="OMO65092.1"/>
    <property type="molecule type" value="Genomic_DNA"/>
</dbReference>
<proteinExistence type="predicted"/>